<dbReference type="OrthoDB" id="9791067at2"/>
<gene>
    <name evidence="2" type="ORF">FJM51_07605</name>
</gene>
<evidence type="ECO:0000259" key="1">
    <source>
        <dbReference type="Pfam" id="PF03625"/>
    </source>
</evidence>
<dbReference type="InterPro" id="IPR035923">
    <property type="entry name" value="TT1751-like_sf"/>
</dbReference>
<dbReference type="PANTHER" id="PTHR38342">
    <property type="entry name" value="SLR5037 PROTEIN"/>
    <property type="match status" value="1"/>
</dbReference>
<evidence type="ECO:0000313" key="2">
    <source>
        <dbReference type="EMBL" id="TPE51886.1"/>
    </source>
</evidence>
<dbReference type="PANTHER" id="PTHR38342:SF1">
    <property type="entry name" value="SLR5037 PROTEIN"/>
    <property type="match status" value="1"/>
</dbReference>
<dbReference type="InterPro" id="IPR016796">
    <property type="entry name" value="UCP021774"/>
</dbReference>
<sequence length="137" mass="14069">MSALGSTVTLDLPFDGAVEAVTAALAAEGFGVISRIDLDKAFAEKLGRDFHRYTILGACNPGLAHKAVTARPEVGLLLPCNVTIEDTPGGRVVRIIDAASMMSIGDLGRTPEIVELGADASARLGRVALALRGGAKG</sequence>
<dbReference type="Gene3D" id="3.30.310.70">
    <property type="entry name" value="TT1751-like domain"/>
    <property type="match status" value="1"/>
</dbReference>
<dbReference type="InterPro" id="IPR005180">
    <property type="entry name" value="DUF302"/>
</dbReference>
<dbReference type="RefSeq" id="WP_140453537.1">
    <property type="nucleotide sequence ID" value="NZ_VFRP01000005.1"/>
</dbReference>
<dbReference type="PIRSF" id="PIRSF021774">
    <property type="entry name" value="UCP021774"/>
    <property type="match status" value="1"/>
</dbReference>
<accession>A0A501X033</accession>
<dbReference type="AlphaFoldDB" id="A0A501X033"/>
<dbReference type="CDD" id="cd14797">
    <property type="entry name" value="DUF302"/>
    <property type="match status" value="1"/>
</dbReference>
<name>A0A501X033_9RHOB</name>
<organism evidence="2 3">
    <name type="scientific">Amaricoccus solimangrovi</name>
    <dbReference type="NCBI Taxonomy" id="2589815"/>
    <lineage>
        <taxon>Bacteria</taxon>
        <taxon>Pseudomonadati</taxon>
        <taxon>Pseudomonadota</taxon>
        <taxon>Alphaproteobacteria</taxon>
        <taxon>Rhodobacterales</taxon>
        <taxon>Paracoccaceae</taxon>
        <taxon>Amaricoccus</taxon>
    </lineage>
</organism>
<keyword evidence="3" id="KW-1185">Reference proteome</keyword>
<dbReference type="EMBL" id="VFRP01000005">
    <property type="protein sequence ID" value="TPE51886.1"/>
    <property type="molecule type" value="Genomic_DNA"/>
</dbReference>
<feature type="domain" description="DUF302" evidence="1">
    <location>
        <begin position="36"/>
        <end position="93"/>
    </location>
</feature>
<dbReference type="Proteomes" id="UP000319255">
    <property type="component" value="Unassembled WGS sequence"/>
</dbReference>
<reference evidence="2 3" key="1">
    <citation type="submission" date="2019-06" db="EMBL/GenBank/DDBJ databases">
        <title>A novel bacterium of genus Amaricoccus, isolated from marine sediment.</title>
        <authorList>
            <person name="Huang H."/>
            <person name="Mo K."/>
            <person name="Hu Y."/>
        </authorList>
    </citation>
    <scope>NUCLEOTIDE SEQUENCE [LARGE SCALE GENOMIC DNA]</scope>
    <source>
        <strain evidence="2 3">HB172011</strain>
    </source>
</reference>
<evidence type="ECO:0000313" key="3">
    <source>
        <dbReference type="Proteomes" id="UP000319255"/>
    </source>
</evidence>
<dbReference type="Pfam" id="PF03625">
    <property type="entry name" value="DUF302"/>
    <property type="match status" value="1"/>
</dbReference>
<protein>
    <submittedName>
        <fullName evidence="2">DUF302 domain-containing protein</fullName>
    </submittedName>
</protein>
<comment type="caution">
    <text evidence="2">The sequence shown here is derived from an EMBL/GenBank/DDBJ whole genome shotgun (WGS) entry which is preliminary data.</text>
</comment>
<dbReference type="SUPFAM" id="SSF103247">
    <property type="entry name" value="TT1751-like"/>
    <property type="match status" value="1"/>
</dbReference>
<proteinExistence type="predicted"/>